<dbReference type="OMA" id="PCTSAYA"/>
<evidence type="ECO:0000256" key="1">
    <source>
        <dbReference type="SAM" id="Phobius"/>
    </source>
</evidence>
<protein>
    <submittedName>
        <fullName evidence="2">Uncharacterized protein</fullName>
    </submittedName>
</protein>
<comment type="caution">
    <text evidence="2">The sequence shown here is derived from an EMBL/GenBank/DDBJ whole genome shotgun (WGS) entry which is preliminary data.</text>
</comment>
<dbReference type="EMBL" id="JH711578">
    <property type="protein sequence ID" value="EIW81357.1"/>
    <property type="molecule type" value="Genomic_DNA"/>
</dbReference>
<dbReference type="OrthoDB" id="408493at2759"/>
<dbReference type="Proteomes" id="UP000053558">
    <property type="component" value="Unassembled WGS sequence"/>
</dbReference>
<keyword evidence="3" id="KW-1185">Reference proteome</keyword>
<sequence length="447" mass="50501">MILLGLLTSPANLITVFIGSGLSLLAAGMYISGNLKSSDREKNGDTAAVLRRILPFGLASFVISTLLLTGSYHKVISEFGNDAYGSPLMDSGACARRPLRFAPDPNVPREYHKFDDVLLIVFFSHPRYDVNLDFYHEVYSDYFPNILYIGPESREDKGFDHSYDVFVDSYESDEDLSDPSFYKMAGRMAHHMLYTAMQEHPCYSGYLWAPFDTLLNVPRLEQFDQSRFWYHSPWGRPVPNPAVDDGGKLSNGTHAPPANLQPNSTEALLANWTGWQKDWWWGDPHVGLEPCTSAYATVRSEYKDRLAAFTGHPTASTDVRFVGGSADTLYVPGARRGAFMEILGAFLRTDCFLEIATPTALHMAVPYNEAILFVDHWWIWEPPKNATFVRQRWEAGFEVDTFHTFHWGDNDSDGVWQGNPANIPDVRQLLKESAERQKIEFPVKESS</sequence>
<dbReference type="KEGG" id="cput:CONPUDRAFT_90326"/>
<accession>A0A5M3MQL4</accession>
<dbReference type="InterPro" id="IPR005049">
    <property type="entry name" value="STL-like"/>
</dbReference>
<evidence type="ECO:0000313" key="2">
    <source>
        <dbReference type="EMBL" id="EIW81357.1"/>
    </source>
</evidence>
<gene>
    <name evidence="2" type="ORF">CONPUDRAFT_90326</name>
</gene>
<reference evidence="3" key="1">
    <citation type="journal article" date="2012" name="Science">
        <title>The Paleozoic origin of enzymatic lignin decomposition reconstructed from 31 fungal genomes.</title>
        <authorList>
            <person name="Floudas D."/>
            <person name="Binder M."/>
            <person name="Riley R."/>
            <person name="Barry K."/>
            <person name="Blanchette R.A."/>
            <person name="Henrissat B."/>
            <person name="Martinez A.T."/>
            <person name="Otillar R."/>
            <person name="Spatafora J.W."/>
            <person name="Yadav J.S."/>
            <person name="Aerts A."/>
            <person name="Benoit I."/>
            <person name="Boyd A."/>
            <person name="Carlson A."/>
            <person name="Copeland A."/>
            <person name="Coutinho P.M."/>
            <person name="de Vries R.P."/>
            <person name="Ferreira P."/>
            <person name="Findley K."/>
            <person name="Foster B."/>
            <person name="Gaskell J."/>
            <person name="Glotzer D."/>
            <person name="Gorecki P."/>
            <person name="Heitman J."/>
            <person name="Hesse C."/>
            <person name="Hori C."/>
            <person name="Igarashi K."/>
            <person name="Jurgens J.A."/>
            <person name="Kallen N."/>
            <person name="Kersten P."/>
            <person name="Kohler A."/>
            <person name="Kuees U."/>
            <person name="Kumar T.K.A."/>
            <person name="Kuo A."/>
            <person name="LaButti K."/>
            <person name="Larrondo L.F."/>
            <person name="Lindquist E."/>
            <person name="Ling A."/>
            <person name="Lombard V."/>
            <person name="Lucas S."/>
            <person name="Lundell T."/>
            <person name="Martin R."/>
            <person name="McLaughlin D.J."/>
            <person name="Morgenstern I."/>
            <person name="Morin E."/>
            <person name="Murat C."/>
            <person name="Nagy L.G."/>
            <person name="Nolan M."/>
            <person name="Ohm R.A."/>
            <person name="Patyshakuliyeva A."/>
            <person name="Rokas A."/>
            <person name="Ruiz-Duenas F.J."/>
            <person name="Sabat G."/>
            <person name="Salamov A."/>
            <person name="Samejima M."/>
            <person name="Schmutz J."/>
            <person name="Slot J.C."/>
            <person name="St John F."/>
            <person name="Stenlid J."/>
            <person name="Sun H."/>
            <person name="Sun S."/>
            <person name="Syed K."/>
            <person name="Tsang A."/>
            <person name="Wiebenga A."/>
            <person name="Young D."/>
            <person name="Pisabarro A."/>
            <person name="Eastwood D.C."/>
            <person name="Martin F."/>
            <person name="Cullen D."/>
            <person name="Grigoriev I.V."/>
            <person name="Hibbett D.S."/>
        </authorList>
    </citation>
    <scope>NUCLEOTIDE SEQUENCE [LARGE SCALE GENOMIC DNA]</scope>
    <source>
        <strain evidence="3">RWD-64-598 SS2</strain>
    </source>
</reference>
<name>A0A5M3MQL4_CONPW</name>
<organism evidence="2 3">
    <name type="scientific">Coniophora puteana (strain RWD-64-598)</name>
    <name type="common">Brown rot fungus</name>
    <dbReference type="NCBI Taxonomy" id="741705"/>
    <lineage>
        <taxon>Eukaryota</taxon>
        <taxon>Fungi</taxon>
        <taxon>Dikarya</taxon>
        <taxon>Basidiomycota</taxon>
        <taxon>Agaricomycotina</taxon>
        <taxon>Agaricomycetes</taxon>
        <taxon>Agaricomycetidae</taxon>
        <taxon>Boletales</taxon>
        <taxon>Coniophorineae</taxon>
        <taxon>Coniophoraceae</taxon>
        <taxon>Coniophora</taxon>
    </lineage>
</organism>
<evidence type="ECO:0000313" key="3">
    <source>
        <dbReference type="Proteomes" id="UP000053558"/>
    </source>
</evidence>
<keyword evidence="1" id="KW-1133">Transmembrane helix</keyword>
<dbReference type="PANTHER" id="PTHR31362">
    <property type="entry name" value="GLYCOSYLTRANSFERASE STELLO1-RELATED"/>
    <property type="match status" value="1"/>
</dbReference>
<keyword evidence="1" id="KW-0472">Membrane</keyword>
<feature type="transmembrane region" description="Helical" evidence="1">
    <location>
        <begin position="12"/>
        <end position="32"/>
    </location>
</feature>
<dbReference type="PANTHER" id="PTHR31362:SF0">
    <property type="entry name" value="EXOSTOSIN DOMAIN-CONTAINING PROTEIN-RELATED"/>
    <property type="match status" value="1"/>
</dbReference>
<keyword evidence="1" id="KW-0812">Transmembrane</keyword>
<proteinExistence type="predicted"/>
<dbReference type="GeneID" id="19211383"/>
<dbReference type="RefSeq" id="XP_007768721.1">
    <property type="nucleotide sequence ID" value="XM_007770531.1"/>
</dbReference>
<dbReference type="AlphaFoldDB" id="A0A5M3MQL4"/>
<feature type="transmembrane region" description="Helical" evidence="1">
    <location>
        <begin position="53"/>
        <end position="72"/>
    </location>
</feature>